<proteinExistence type="predicted"/>
<dbReference type="Proteomes" id="UP001165069">
    <property type="component" value="Unassembled WGS sequence"/>
</dbReference>
<name>A0ABQ5QAP5_9BACT</name>
<evidence type="ECO:0000313" key="3">
    <source>
        <dbReference type="Proteomes" id="UP001165069"/>
    </source>
</evidence>
<dbReference type="EMBL" id="BSDE01000001">
    <property type="protein sequence ID" value="GLH71768.1"/>
    <property type="molecule type" value="Genomic_DNA"/>
</dbReference>
<organism evidence="2 3">
    <name type="scientific">Geothrix limicola</name>
    <dbReference type="NCBI Taxonomy" id="2927978"/>
    <lineage>
        <taxon>Bacteria</taxon>
        <taxon>Pseudomonadati</taxon>
        <taxon>Acidobacteriota</taxon>
        <taxon>Holophagae</taxon>
        <taxon>Holophagales</taxon>
        <taxon>Holophagaceae</taxon>
        <taxon>Geothrix</taxon>
    </lineage>
</organism>
<sequence length="75" mass="8202">MWTIPPVHMPSFLEAAILSRMRSPVSPDADQMIGFLLCGSAKSDFCNKNQGGENQRDSVGQDHRKGVDGEAEDKP</sequence>
<evidence type="ECO:0000313" key="2">
    <source>
        <dbReference type="EMBL" id="GLH71768.1"/>
    </source>
</evidence>
<feature type="region of interest" description="Disordered" evidence="1">
    <location>
        <begin position="46"/>
        <end position="75"/>
    </location>
</feature>
<comment type="caution">
    <text evidence="2">The sequence shown here is derived from an EMBL/GenBank/DDBJ whole genome shotgun (WGS) entry which is preliminary data.</text>
</comment>
<accession>A0ABQ5QAP5</accession>
<protein>
    <submittedName>
        <fullName evidence="2">Uncharacterized protein</fullName>
    </submittedName>
</protein>
<feature type="compositionally biased region" description="Basic and acidic residues" evidence="1">
    <location>
        <begin position="54"/>
        <end position="75"/>
    </location>
</feature>
<evidence type="ECO:0000256" key="1">
    <source>
        <dbReference type="SAM" id="MobiDB-lite"/>
    </source>
</evidence>
<gene>
    <name evidence="2" type="ORF">GETHLI_02700</name>
</gene>
<keyword evidence="3" id="KW-1185">Reference proteome</keyword>
<reference evidence="2 3" key="1">
    <citation type="journal article" date="2023" name="Antonie Van Leeuwenhoek">
        <title>Mesoterricola silvestris gen. nov., sp. nov., Mesoterricola sediminis sp. nov., Geothrix oryzae sp. nov., Geothrix edaphica sp. nov., Geothrix rubra sp. nov., and Geothrix limicola sp. nov., six novel members of Acidobacteriota isolated from soils.</title>
        <authorList>
            <person name="Itoh H."/>
            <person name="Sugisawa Y."/>
            <person name="Mise K."/>
            <person name="Xu Z."/>
            <person name="Kuniyasu M."/>
            <person name="Ushijima N."/>
            <person name="Kawano K."/>
            <person name="Kobayashi E."/>
            <person name="Shiratori Y."/>
            <person name="Masuda Y."/>
            <person name="Senoo K."/>
        </authorList>
    </citation>
    <scope>NUCLEOTIDE SEQUENCE [LARGE SCALE GENOMIC DNA]</scope>
    <source>
        <strain evidence="2 3">Red804</strain>
    </source>
</reference>